<accession>A0ABX1YHQ5</accession>
<reference evidence="1 2" key="1">
    <citation type="submission" date="2019-10" db="EMBL/GenBank/DDBJ databases">
        <title>Description of Paenibacillus terricola sp. nov.</title>
        <authorList>
            <person name="Carlier A."/>
            <person name="Qi S."/>
        </authorList>
    </citation>
    <scope>NUCLEOTIDE SEQUENCE [LARGE SCALE GENOMIC DNA]</scope>
    <source>
        <strain evidence="1 2">LMG 31459</strain>
    </source>
</reference>
<evidence type="ECO:0000313" key="1">
    <source>
        <dbReference type="EMBL" id="NOU79234.1"/>
    </source>
</evidence>
<keyword evidence="2" id="KW-1185">Reference proteome</keyword>
<evidence type="ECO:0008006" key="3">
    <source>
        <dbReference type="Google" id="ProtNLM"/>
    </source>
</evidence>
<sequence>MNASIKGLLNHLEILDSINPIIHNEDEYAIAINSIIDEFLILCDYIKERSDNYILLESKTSELLVSMIELFNRREFEILVHKTQALIGVIQEWTIIVRNLMMISIVVVGVNYFTSRATQFFKSNNYRIIAYLDHTKSFVGKNIEGRPVISEAELQNYEFDFLLIMNNEDLNTSLKREYKSKCVDYYSYAKRYMTKYYELFRTRYLHSMLYAQLEESKSNKELEVIITGLSYAQRGIDESYFSRNAVKLCSSSQDLYFDYQLLKEILRTENNFTHCILGLSYYSFNYDLSLSKSQEALVREVYYPLLLDSHHLEIQNAELIPLGLESIDELIPAPKFFTDKNLLKAFIKHHSEDEISRINDKFWNNPTEDLPLEWLAKTRAESHSKLDYHETRRENVEIFNSILFLLEANNIKPTVVIYPTQKIYSNYFSKKRLTEFYEILDEVKLQKDFQLIDMFSSSYFKENDFSDGDHLNKIGARKMTLYLERNISW</sequence>
<name>A0ABX1YHQ5_9BACL</name>
<proteinExistence type="predicted"/>
<comment type="caution">
    <text evidence="1">The sequence shown here is derived from an EMBL/GenBank/DDBJ whole genome shotgun (WGS) entry which is preliminary data.</text>
</comment>
<dbReference type="Pfam" id="PF04914">
    <property type="entry name" value="DltD"/>
    <property type="match status" value="1"/>
</dbReference>
<dbReference type="EMBL" id="WHOB01000023">
    <property type="protein sequence ID" value="NOU79234.1"/>
    <property type="molecule type" value="Genomic_DNA"/>
</dbReference>
<gene>
    <name evidence="1" type="ORF">GC101_10115</name>
</gene>
<dbReference type="RefSeq" id="WP_171717141.1">
    <property type="nucleotide sequence ID" value="NZ_WHOB01000023.1"/>
</dbReference>
<dbReference type="Proteomes" id="UP000596857">
    <property type="component" value="Unassembled WGS sequence"/>
</dbReference>
<dbReference type="Gene3D" id="3.40.50.720">
    <property type="entry name" value="NAD(P)-binding Rossmann-like Domain"/>
    <property type="match status" value="1"/>
</dbReference>
<protein>
    <recommendedName>
        <fullName evidence="3">DUF1574 domain-containing protein</fullName>
    </recommendedName>
</protein>
<evidence type="ECO:0000313" key="2">
    <source>
        <dbReference type="Proteomes" id="UP000596857"/>
    </source>
</evidence>
<organism evidence="1 2">
    <name type="scientific">Paenibacillus phytohabitans</name>
    <dbReference type="NCBI Taxonomy" id="2654978"/>
    <lineage>
        <taxon>Bacteria</taxon>
        <taxon>Bacillati</taxon>
        <taxon>Bacillota</taxon>
        <taxon>Bacilli</taxon>
        <taxon>Bacillales</taxon>
        <taxon>Paenibacillaceae</taxon>
        <taxon>Paenibacillus</taxon>
    </lineage>
</organism>
<dbReference type="InterPro" id="IPR006998">
    <property type="entry name" value="DltD"/>
</dbReference>